<dbReference type="AlphaFoldDB" id="W6A5T6"/>
<dbReference type="InterPro" id="IPR029063">
    <property type="entry name" value="SAM-dependent_MTases_sf"/>
</dbReference>
<reference evidence="2 3" key="1">
    <citation type="journal article" date="2014" name="Genome Biol. Evol.">
        <title>Molecular evolution of the substrate utilization strategies and putative virulence factors in mosquito-associated Spiroplasma species.</title>
        <authorList>
            <person name="Chang T.H."/>
            <person name="Lo W.S."/>
            <person name="Ku C."/>
            <person name="Chen L.L."/>
            <person name="Kuo C.H."/>
        </authorList>
    </citation>
    <scope>NUCLEOTIDE SEQUENCE [LARGE SCALE GENOMIC DNA]</scope>
    <source>
        <strain evidence="2">AES-1</strain>
    </source>
</reference>
<evidence type="ECO:0000313" key="2">
    <source>
        <dbReference type="EMBL" id="AHI52352.1"/>
    </source>
</evidence>
<dbReference type="InterPro" id="IPR002052">
    <property type="entry name" value="DNA_methylase_N6_adenine_CS"/>
</dbReference>
<dbReference type="SUPFAM" id="SSF53335">
    <property type="entry name" value="S-adenosyl-L-methionine-dependent methyltransferases"/>
    <property type="match status" value="1"/>
</dbReference>
<dbReference type="GO" id="GO:0008757">
    <property type="term" value="F:S-adenosylmethionine-dependent methyltransferase activity"/>
    <property type="evidence" value="ECO:0007669"/>
    <property type="project" value="UniProtKB-ARBA"/>
</dbReference>
<dbReference type="PANTHER" id="PTHR47739">
    <property type="entry name" value="TRNA1(VAL) (ADENINE(37)-N6)-METHYLTRANSFERASE"/>
    <property type="match status" value="1"/>
</dbReference>
<gene>
    <name evidence="2" type="primary">yabB</name>
    <name evidence="2" type="ORF">SCULI_v1c00110</name>
</gene>
<evidence type="ECO:0000259" key="1">
    <source>
        <dbReference type="Pfam" id="PF05175"/>
    </source>
</evidence>
<dbReference type="PROSITE" id="PS00092">
    <property type="entry name" value="N6_MTASE"/>
    <property type="match status" value="1"/>
</dbReference>
<dbReference type="OrthoDB" id="9777257at2"/>
<dbReference type="RefSeq" id="WP_025362601.1">
    <property type="nucleotide sequence ID" value="NZ_CP006681.1"/>
</dbReference>
<dbReference type="InterPro" id="IPR007848">
    <property type="entry name" value="Small_mtfrase_dom"/>
</dbReference>
<keyword evidence="3" id="KW-1185">Reference proteome</keyword>
<dbReference type="HOGENOM" id="CLU_061983_3_0_14"/>
<organism evidence="2 3">
    <name type="scientific">Spiroplasma culicicola AES-1</name>
    <dbReference type="NCBI Taxonomy" id="1276246"/>
    <lineage>
        <taxon>Bacteria</taxon>
        <taxon>Bacillati</taxon>
        <taxon>Mycoplasmatota</taxon>
        <taxon>Mollicutes</taxon>
        <taxon>Entomoplasmatales</taxon>
        <taxon>Spiroplasmataceae</taxon>
        <taxon>Spiroplasma</taxon>
    </lineage>
</organism>
<keyword evidence="2" id="KW-0808">Transferase</keyword>
<accession>W6A5T6</accession>
<name>W6A5T6_9MOLU</name>
<dbReference type="eggNOG" id="COG4123">
    <property type="taxonomic scope" value="Bacteria"/>
</dbReference>
<dbReference type="KEGG" id="scq:SCULI_v1c00110"/>
<dbReference type="GO" id="GO:0032259">
    <property type="term" value="P:methylation"/>
    <property type="evidence" value="ECO:0007669"/>
    <property type="project" value="UniProtKB-KW"/>
</dbReference>
<dbReference type="Gene3D" id="3.40.50.150">
    <property type="entry name" value="Vaccinia Virus protein VP39"/>
    <property type="match status" value="1"/>
</dbReference>
<dbReference type="CDD" id="cd02440">
    <property type="entry name" value="AdoMet_MTases"/>
    <property type="match status" value="1"/>
</dbReference>
<dbReference type="PANTHER" id="PTHR47739:SF1">
    <property type="entry name" value="TRNA1(VAL) (ADENINE(37)-N6)-METHYLTRANSFERASE"/>
    <property type="match status" value="1"/>
</dbReference>
<dbReference type="PATRIC" id="fig|1276246.3.peg.11"/>
<feature type="domain" description="Methyltransferase small" evidence="1">
    <location>
        <begin position="36"/>
        <end position="168"/>
    </location>
</feature>
<dbReference type="Pfam" id="PF05175">
    <property type="entry name" value="MTS"/>
    <property type="match status" value="1"/>
</dbReference>
<dbReference type="GO" id="GO:0003676">
    <property type="term" value="F:nucleic acid binding"/>
    <property type="evidence" value="ECO:0007669"/>
    <property type="project" value="InterPro"/>
</dbReference>
<protein>
    <submittedName>
        <fullName evidence="2">Methyltransferase</fullName>
    </submittedName>
</protein>
<sequence>MKILNEIVGIKNKKIYQDTEMFNFCLDSILLAKFYVPKKYEKNVCDFGTNNAIIPIIISERFSNDVKIFGIEIQEQAVQSAIENIEMNQLSKTITIINQDIKEYIKDKNNFFDVIYSNPPYFKINEGSKLNKKSEHLIAARHEKFITLEEIIYSAKVGLKNGGKFLLVHLAERIDEIIFLLRKHNFTVKKIQFVHFKKNKKAERVLIEAVNDGNDGAEIIMPLIIHEDNGEYTLEAKQILGD</sequence>
<proteinExistence type="predicted"/>
<dbReference type="InterPro" id="IPR050210">
    <property type="entry name" value="tRNA_Adenine-N(6)_MTase"/>
</dbReference>
<dbReference type="STRING" id="1276246.SCULI_v1c00110"/>
<keyword evidence="2" id="KW-0489">Methyltransferase</keyword>
<dbReference type="GO" id="GO:0008170">
    <property type="term" value="F:N-methyltransferase activity"/>
    <property type="evidence" value="ECO:0007669"/>
    <property type="project" value="UniProtKB-ARBA"/>
</dbReference>
<dbReference type="EMBL" id="CP006681">
    <property type="protein sequence ID" value="AHI52352.1"/>
    <property type="molecule type" value="Genomic_DNA"/>
</dbReference>
<evidence type="ECO:0000313" key="3">
    <source>
        <dbReference type="Proteomes" id="UP000019267"/>
    </source>
</evidence>
<dbReference type="Proteomes" id="UP000019267">
    <property type="component" value="Chromosome"/>
</dbReference>